<sequence>MDKKEQIEAKVRIEKEQSKTFITRDNIDKAIELALVQPTSFGWTVQQFKLFDRVARLLDMDRLARLTNTEKQHEPVHRRTVIDKSVSRLRQALASVSWETRLTQWLHVLLMENLPPSYLAIYIDMLQTLHAKLPLLVDKMIFGSTLNIGQELLGPVLKKPWEPISRRNRNAA</sequence>
<dbReference type="VEuPathDB" id="VectorBase:AMEC007069"/>
<accession>A0A182TRK2</accession>
<dbReference type="GO" id="GO:0044545">
    <property type="term" value="C:NSL complex"/>
    <property type="evidence" value="ECO:0007669"/>
    <property type="project" value="TreeGrafter"/>
</dbReference>
<dbReference type="InterPro" id="IPR056519">
    <property type="entry name" value="KANSL3_1st"/>
</dbReference>
<dbReference type="STRING" id="34690.A0A182TRK2"/>
<dbReference type="Pfam" id="PF14943">
    <property type="entry name" value="MRP-S26"/>
    <property type="match status" value="1"/>
</dbReference>
<dbReference type="Pfam" id="PF23154">
    <property type="entry name" value="KANSL3_1st"/>
    <property type="match status" value="1"/>
</dbReference>
<protein>
    <recommendedName>
        <fullName evidence="1">KANSL3 helical domain-containing protein</fullName>
    </recommendedName>
</protein>
<evidence type="ECO:0000259" key="1">
    <source>
        <dbReference type="Pfam" id="PF23154"/>
    </source>
</evidence>
<dbReference type="Proteomes" id="UP000075902">
    <property type="component" value="Unassembled WGS sequence"/>
</dbReference>
<dbReference type="AlphaFoldDB" id="A0A182TRK2"/>
<reference evidence="2" key="2">
    <citation type="submission" date="2020-05" db="UniProtKB">
        <authorList>
            <consortium name="EnsemblMetazoa"/>
        </authorList>
    </citation>
    <scope>IDENTIFICATION</scope>
    <source>
        <strain evidence="2">CM1001059</strain>
    </source>
</reference>
<evidence type="ECO:0000313" key="2">
    <source>
        <dbReference type="EnsemblMetazoa" id="AMEC007069-PA"/>
    </source>
</evidence>
<name>A0A182TRK2_9DIPT</name>
<evidence type="ECO:0000313" key="3">
    <source>
        <dbReference type="Proteomes" id="UP000075902"/>
    </source>
</evidence>
<reference evidence="3" key="1">
    <citation type="submission" date="2014-01" db="EMBL/GenBank/DDBJ databases">
        <title>The Genome Sequence of Anopheles melas CM1001059_A (V2).</title>
        <authorList>
            <consortium name="The Broad Institute Genomics Platform"/>
            <person name="Neafsey D.E."/>
            <person name="Besansky N."/>
            <person name="Howell P."/>
            <person name="Walton C."/>
            <person name="Young S.K."/>
            <person name="Zeng Q."/>
            <person name="Gargeya S."/>
            <person name="Fitzgerald M."/>
            <person name="Haas B."/>
            <person name="Abouelleil A."/>
            <person name="Allen A.W."/>
            <person name="Alvarado L."/>
            <person name="Arachchi H.M."/>
            <person name="Berlin A.M."/>
            <person name="Chapman S.B."/>
            <person name="Gainer-Dewar J."/>
            <person name="Goldberg J."/>
            <person name="Griggs A."/>
            <person name="Gujja S."/>
            <person name="Hansen M."/>
            <person name="Howarth C."/>
            <person name="Imamovic A."/>
            <person name="Ireland A."/>
            <person name="Larimer J."/>
            <person name="McCowan C."/>
            <person name="Murphy C."/>
            <person name="Pearson M."/>
            <person name="Poon T.W."/>
            <person name="Priest M."/>
            <person name="Roberts A."/>
            <person name="Saif S."/>
            <person name="Shea T."/>
            <person name="Sisk P."/>
            <person name="Sykes S."/>
            <person name="Wortman J."/>
            <person name="Nusbaum C."/>
            <person name="Birren B."/>
        </authorList>
    </citation>
    <scope>NUCLEOTIDE SEQUENCE [LARGE SCALE GENOMIC DNA]</scope>
    <source>
        <strain evidence="3">CM1001059</strain>
    </source>
</reference>
<dbReference type="InterPro" id="IPR026140">
    <property type="entry name" value="Ribosomal_mS26"/>
</dbReference>
<dbReference type="PANTHER" id="PTHR13136:SF16">
    <property type="entry name" value="KAT8 REGULATORY NSL COMPLEX SUBUNIT 3"/>
    <property type="match status" value="1"/>
</dbReference>
<keyword evidence="3" id="KW-1185">Reference proteome</keyword>
<dbReference type="EnsemblMetazoa" id="AMEC007069-RA">
    <property type="protein sequence ID" value="AMEC007069-PA"/>
    <property type="gene ID" value="AMEC007069"/>
</dbReference>
<organism evidence="2 3">
    <name type="scientific">Anopheles melas</name>
    <dbReference type="NCBI Taxonomy" id="34690"/>
    <lineage>
        <taxon>Eukaryota</taxon>
        <taxon>Metazoa</taxon>
        <taxon>Ecdysozoa</taxon>
        <taxon>Arthropoda</taxon>
        <taxon>Hexapoda</taxon>
        <taxon>Insecta</taxon>
        <taxon>Pterygota</taxon>
        <taxon>Neoptera</taxon>
        <taxon>Endopterygota</taxon>
        <taxon>Diptera</taxon>
        <taxon>Nematocera</taxon>
        <taxon>Culicoidea</taxon>
        <taxon>Culicidae</taxon>
        <taxon>Anophelinae</taxon>
        <taxon>Anopheles</taxon>
    </lineage>
</organism>
<feature type="domain" description="KANSL3 helical" evidence="1">
    <location>
        <begin position="49"/>
        <end position="136"/>
    </location>
</feature>
<dbReference type="GO" id="GO:0005763">
    <property type="term" value="C:mitochondrial small ribosomal subunit"/>
    <property type="evidence" value="ECO:0007669"/>
    <property type="project" value="InterPro"/>
</dbReference>
<dbReference type="PANTHER" id="PTHR13136">
    <property type="entry name" value="TESTIS DEVELOPMENT PROTEIN PRTD"/>
    <property type="match status" value="1"/>
</dbReference>
<dbReference type="InterPro" id="IPR026555">
    <property type="entry name" value="NSL3/Tex30"/>
</dbReference>
<proteinExistence type="predicted"/>
<dbReference type="GO" id="GO:0045944">
    <property type="term" value="P:positive regulation of transcription by RNA polymerase II"/>
    <property type="evidence" value="ECO:0007669"/>
    <property type="project" value="TreeGrafter"/>
</dbReference>